<dbReference type="EMBL" id="HACA01033172">
    <property type="protein sequence ID" value="CDW50533.1"/>
    <property type="molecule type" value="Transcribed_RNA"/>
</dbReference>
<accession>A0A0K2VJ89</accession>
<organism evidence="1">
    <name type="scientific">Lepeophtheirus salmonis</name>
    <name type="common">Salmon louse</name>
    <name type="synonym">Caligus salmonis</name>
    <dbReference type="NCBI Taxonomy" id="72036"/>
    <lineage>
        <taxon>Eukaryota</taxon>
        <taxon>Metazoa</taxon>
        <taxon>Ecdysozoa</taxon>
        <taxon>Arthropoda</taxon>
        <taxon>Crustacea</taxon>
        <taxon>Multicrustacea</taxon>
        <taxon>Hexanauplia</taxon>
        <taxon>Copepoda</taxon>
        <taxon>Siphonostomatoida</taxon>
        <taxon>Caligidae</taxon>
        <taxon>Lepeophtheirus</taxon>
    </lineage>
</organism>
<reference evidence="1" key="1">
    <citation type="submission" date="2014-05" db="EMBL/GenBank/DDBJ databases">
        <authorList>
            <person name="Chronopoulou M."/>
        </authorList>
    </citation>
    <scope>NUCLEOTIDE SEQUENCE</scope>
    <source>
        <tissue evidence="1">Whole organism</tissue>
    </source>
</reference>
<evidence type="ECO:0000313" key="1">
    <source>
        <dbReference type="EMBL" id="CDW50533.1"/>
    </source>
</evidence>
<proteinExistence type="predicted"/>
<protein>
    <submittedName>
        <fullName evidence="1">Uncharacterized protein</fullName>
    </submittedName>
</protein>
<name>A0A0K2VJ89_LEPSM</name>
<sequence length="49" mass="5638">MRELGEEGLLYILSLPKKSTIYISFKSHTKIEANDAAFLKQNNKLNIKK</sequence>
<dbReference type="AlphaFoldDB" id="A0A0K2VJ89"/>